<feature type="region of interest" description="Disordered" evidence="1">
    <location>
        <begin position="83"/>
        <end position="112"/>
    </location>
</feature>
<evidence type="ECO:0000313" key="2">
    <source>
        <dbReference type="EMBL" id="CAJ2506515.1"/>
    </source>
</evidence>
<sequence length="112" mass="12333">MSYYSSIVASLDDLHVLMQSTTHSPNLNVAGYPPSKEPYTRLATISPPQENPGSWNEFPPPITNATDGENYLVTSPSSSIRVPAASQWYPPQVRQRQTTEGSRQPKVFKPGS</sequence>
<proteinExistence type="predicted"/>
<comment type="caution">
    <text evidence="2">The sequence shown here is derived from an EMBL/GenBank/DDBJ whole genome shotgun (WGS) entry which is preliminary data.</text>
</comment>
<feature type="region of interest" description="Disordered" evidence="1">
    <location>
        <begin position="45"/>
        <end position="66"/>
    </location>
</feature>
<dbReference type="AlphaFoldDB" id="A0AAI8VKB4"/>
<protein>
    <submittedName>
        <fullName evidence="2">Uu.00g006450.m01.CDS01</fullName>
    </submittedName>
</protein>
<organism evidence="2 3">
    <name type="scientific">Anthostomella pinea</name>
    <dbReference type="NCBI Taxonomy" id="933095"/>
    <lineage>
        <taxon>Eukaryota</taxon>
        <taxon>Fungi</taxon>
        <taxon>Dikarya</taxon>
        <taxon>Ascomycota</taxon>
        <taxon>Pezizomycotina</taxon>
        <taxon>Sordariomycetes</taxon>
        <taxon>Xylariomycetidae</taxon>
        <taxon>Xylariales</taxon>
        <taxon>Xylariaceae</taxon>
        <taxon>Anthostomella</taxon>
    </lineage>
</organism>
<name>A0AAI8VKB4_9PEZI</name>
<evidence type="ECO:0000256" key="1">
    <source>
        <dbReference type="SAM" id="MobiDB-lite"/>
    </source>
</evidence>
<gene>
    <name evidence="2" type="ORF">KHLLAP_LOCUS6983</name>
</gene>
<reference evidence="2" key="1">
    <citation type="submission" date="2023-10" db="EMBL/GenBank/DDBJ databases">
        <authorList>
            <person name="Hackl T."/>
        </authorList>
    </citation>
    <scope>NUCLEOTIDE SEQUENCE</scope>
</reference>
<evidence type="ECO:0000313" key="3">
    <source>
        <dbReference type="Proteomes" id="UP001295740"/>
    </source>
</evidence>
<accession>A0AAI8VKB4</accession>
<keyword evidence="3" id="KW-1185">Reference proteome</keyword>
<dbReference type="EMBL" id="CAUWAG010000008">
    <property type="protein sequence ID" value="CAJ2506515.1"/>
    <property type="molecule type" value="Genomic_DNA"/>
</dbReference>
<dbReference type="Proteomes" id="UP001295740">
    <property type="component" value="Unassembled WGS sequence"/>
</dbReference>